<dbReference type="InterPro" id="IPR050189">
    <property type="entry name" value="MFS_Efflux_Transporters"/>
</dbReference>
<feature type="transmembrane region" description="Helical" evidence="7">
    <location>
        <begin position="75"/>
        <end position="94"/>
    </location>
</feature>
<feature type="transmembrane region" description="Helical" evidence="7">
    <location>
        <begin position="100"/>
        <end position="121"/>
    </location>
</feature>
<feature type="transmembrane region" description="Helical" evidence="7">
    <location>
        <begin position="244"/>
        <end position="265"/>
    </location>
</feature>
<evidence type="ECO:0000256" key="3">
    <source>
        <dbReference type="ARBA" id="ARBA00022475"/>
    </source>
</evidence>
<comment type="caution">
    <text evidence="9">The sequence shown here is derived from an EMBL/GenBank/DDBJ whole genome shotgun (WGS) entry which is preliminary data.</text>
</comment>
<dbReference type="CDD" id="cd17324">
    <property type="entry name" value="MFS_NepI_like"/>
    <property type="match status" value="1"/>
</dbReference>
<organism evidence="9 10">
    <name type="scientific">Staphylococcus chromogenes</name>
    <name type="common">Staphylococcus hyicus subsp. chromogenes</name>
    <dbReference type="NCBI Taxonomy" id="46126"/>
    <lineage>
        <taxon>Bacteria</taxon>
        <taxon>Bacillati</taxon>
        <taxon>Bacillota</taxon>
        <taxon>Bacilli</taxon>
        <taxon>Bacillales</taxon>
        <taxon>Staphylococcaceae</taxon>
        <taxon>Staphylococcus</taxon>
    </lineage>
</organism>
<feature type="transmembrane region" description="Helical" evidence="7">
    <location>
        <begin position="332"/>
        <end position="356"/>
    </location>
</feature>
<feature type="transmembrane region" description="Helical" evidence="7">
    <location>
        <begin position="300"/>
        <end position="320"/>
    </location>
</feature>
<dbReference type="SUPFAM" id="SSF103473">
    <property type="entry name" value="MFS general substrate transporter"/>
    <property type="match status" value="1"/>
</dbReference>
<keyword evidence="6 7" id="KW-0472">Membrane</keyword>
<dbReference type="Proteomes" id="UP001240157">
    <property type="component" value="Unassembled WGS sequence"/>
</dbReference>
<evidence type="ECO:0000256" key="5">
    <source>
        <dbReference type="ARBA" id="ARBA00022989"/>
    </source>
</evidence>
<comment type="subcellular location">
    <subcellularLocation>
        <location evidence="1">Cell membrane</location>
        <topology evidence="1">Multi-pass membrane protein</topology>
    </subcellularLocation>
</comment>
<keyword evidence="5 7" id="KW-1133">Transmembrane helix</keyword>
<dbReference type="Pfam" id="PF07690">
    <property type="entry name" value="MFS_1"/>
    <property type="match status" value="2"/>
</dbReference>
<dbReference type="PROSITE" id="PS50850">
    <property type="entry name" value="MFS"/>
    <property type="match status" value="1"/>
</dbReference>
<evidence type="ECO:0000256" key="6">
    <source>
        <dbReference type="ARBA" id="ARBA00023136"/>
    </source>
</evidence>
<evidence type="ECO:0000256" key="1">
    <source>
        <dbReference type="ARBA" id="ARBA00004651"/>
    </source>
</evidence>
<name>A0ABD5ATL6_STACR</name>
<dbReference type="PANTHER" id="PTHR43124">
    <property type="entry name" value="PURINE EFFLUX PUMP PBUE"/>
    <property type="match status" value="1"/>
</dbReference>
<dbReference type="Gene3D" id="1.20.1250.20">
    <property type="entry name" value="MFS general substrate transporter like domains"/>
    <property type="match status" value="1"/>
</dbReference>
<accession>A0ABD5ATL6</accession>
<feature type="transmembrane region" description="Helical" evidence="7">
    <location>
        <begin position="163"/>
        <end position="183"/>
    </location>
</feature>
<evidence type="ECO:0000313" key="10">
    <source>
        <dbReference type="Proteomes" id="UP001240157"/>
    </source>
</evidence>
<gene>
    <name evidence="9" type="ORF">RCF65_01735</name>
</gene>
<feature type="transmembrane region" description="Helical" evidence="7">
    <location>
        <begin position="12"/>
        <end position="35"/>
    </location>
</feature>
<reference evidence="9 10" key="1">
    <citation type="submission" date="2023-08" db="EMBL/GenBank/DDBJ databases">
        <title>Whole genome sequencing of Staphylococcus chromogenes NNSch 2386.</title>
        <authorList>
            <person name="Kropotov V.S."/>
            <person name="Boriskina E.V."/>
            <person name="Gordinskaya N.A."/>
            <person name="Shkurkina I.S."/>
            <person name="Kryazhev D.V."/>
            <person name="Alekseeva A.E."/>
            <person name="Makhova M.A."/>
        </authorList>
    </citation>
    <scope>NUCLEOTIDE SEQUENCE [LARGE SCALE GENOMIC DNA]</scope>
    <source>
        <strain evidence="9 10">NNSch 2386</strain>
    </source>
</reference>
<keyword evidence="2" id="KW-0813">Transport</keyword>
<keyword evidence="3" id="KW-1003">Cell membrane</keyword>
<feature type="transmembrane region" description="Helical" evidence="7">
    <location>
        <begin position="362"/>
        <end position="385"/>
    </location>
</feature>
<evidence type="ECO:0000313" key="9">
    <source>
        <dbReference type="EMBL" id="MDQ7174705.1"/>
    </source>
</evidence>
<feature type="domain" description="Major facilitator superfamily (MFS) profile" evidence="8">
    <location>
        <begin position="9"/>
        <end position="388"/>
    </location>
</feature>
<dbReference type="EMBL" id="JAVGJF010000005">
    <property type="protein sequence ID" value="MDQ7174705.1"/>
    <property type="molecule type" value="Genomic_DNA"/>
</dbReference>
<protein>
    <submittedName>
        <fullName evidence="9">MFS transporter</fullName>
    </submittedName>
</protein>
<dbReference type="GO" id="GO:0005886">
    <property type="term" value="C:plasma membrane"/>
    <property type="evidence" value="ECO:0007669"/>
    <property type="project" value="UniProtKB-SubCell"/>
</dbReference>
<feature type="transmembrane region" description="Helical" evidence="7">
    <location>
        <begin position="47"/>
        <end position="66"/>
    </location>
</feature>
<evidence type="ECO:0000259" key="8">
    <source>
        <dbReference type="PROSITE" id="PS50850"/>
    </source>
</evidence>
<evidence type="ECO:0000256" key="4">
    <source>
        <dbReference type="ARBA" id="ARBA00022692"/>
    </source>
</evidence>
<dbReference type="RefSeq" id="WP_105967427.1">
    <property type="nucleotide sequence ID" value="NZ_CP133244.1"/>
</dbReference>
<feature type="transmembrane region" description="Helical" evidence="7">
    <location>
        <begin position="210"/>
        <end position="232"/>
    </location>
</feature>
<keyword evidence="4 7" id="KW-0812">Transmembrane</keyword>
<feature type="transmembrane region" description="Helical" evidence="7">
    <location>
        <begin position="133"/>
        <end position="151"/>
    </location>
</feature>
<sequence>MNRVHYQWITFVLFFTGLLVMFSLYSTITTGTFIAQDLSVPVFQAPYASMAFSFAFALGCLVYGLLSDKLGRKRVMIYGLIAHTIFTVISVFSTTFTMFVVLRACQGLAAAAYAPIIIAYISDLFPAQKRVTATSFVTMGFLFAGIFGQVVSEMIANVYSWRMVFLILGNAYALLTIINIWLLPNTPLQSTSVQFKDFGRSVVSVFRKPTLLLCYIIAFFLLMTFINVYVVLGESLLGKNSQSMQTIAAVSKFFGVGGILVSLTAGKLSEHYSVSKVLTGALGLTVLAIVLMAVNTSLLGAILLSILFGLGIGLALPTLISKVVQSVDVNKGFYTTLNTFVIFFGTAVAPVTLGWVQQQSSWSMQFLMLAGLISIAFIASIIILIRDRQKKGPPLS</sequence>
<dbReference type="AlphaFoldDB" id="A0ABD5ATL6"/>
<evidence type="ECO:0000256" key="7">
    <source>
        <dbReference type="SAM" id="Phobius"/>
    </source>
</evidence>
<dbReference type="InterPro" id="IPR011701">
    <property type="entry name" value="MFS"/>
</dbReference>
<evidence type="ECO:0000256" key="2">
    <source>
        <dbReference type="ARBA" id="ARBA00022448"/>
    </source>
</evidence>
<dbReference type="PANTHER" id="PTHR43124:SF3">
    <property type="entry name" value="CHLORAMPHENICOL EFFLUX PUMP RV0191"/>
    <property type="match status" value="1"/>
</dbReference>
<proteinExistence type="predicted"/>
<dbReference type="InterPro" id="IPR020846">
    <property type="entry name" value="MFS_dom"/>
</dbReference>
<dbReference type="InterPro" id="IPR036259">
    <property type="entry name" value="MFS_trans_sf"/>
</dbReference>
<feature type="transmembrane region" description="Helical" evidence="7">
    <location>
        <begin position="277"/>
        <end position="294"/>
    </location>
</feature>